<organism evidence="3 4">
    <name type="scientific">Peronospora matthiolae</name>
    <dbReference type="NCBI Taxonomy" id="2874970"/>
    <lineage>
        <taxon>Eukaryota</taxon>
        <taxon>Sar</taxon>
        <taxon>Stramenopiles</taxon>
        <taxon>Oomycota</taxon>
        <taxon>Peronosporomycetes</taxon>
        <taxon>Peronosporales</taxon>
        <taxon>Peronosporaceae</taxon>
        <taxon>Peronospora</taxon>
    </lineage>
</organism>
<feature type="region of interest" description="Disordered" evidence="2">
    <location>
        <begin position="1"/>
        <end position="25"/>
    </location>
</feature>
<feature type="compositionally biased region" description="Basic residues" evidence="2">
    <location>
        <begin position="469"/>
        <end position="487"/>
    </location>
</feature>
<gene>
    <name evidence="3" type="ORF">PM001_LOCUS7304</name>
</gene>
<dbReference type="EMBL" id="CAKLBY020000058">
    <property type="protein sequence ID" value="CAK7921762.1"/>
    <property type="molecule type" value="Genomic_DNA"/>
</dbReference>
<feature type="coiled-coil region" evidence="1">
    <location>
        <begin position="186"/>
        <end position="264"/>
    </location>
</feature>
<sequence length="1019" mass="116029">MATASSESNSKRKRKRMSKLPAATTASLSSLPRSFAVDAQLQTLENWHRALTIDMRELRREGSRVRSEVTKVQDAVQVAVEKAARCVVQTHTAVKVSGQVKEETQRQLRAAETRFKVELSQLTTRLMRMETRLSQCTDKSVTEEFLMTQLTELHEHYENELMKVREGRDVVLDTQEQQLKKVVQWHDETMQEVQLLRKMMQSLKDETSRTGQLCGSQDGAVTWQEMQKLRQQVEKMENEKREEQNNTRAELEALTNRVREIERQGVDTISHRVMDRDEVREDGCTSAVGWATPESLDMPRLLKDVVRQEDLVGIQNELRRINHDFQAVGIDIASLAKQISARASQQKHIAETRLKELSTQLFDALDHDSRLHATEITRLKDALFDVQSKHREFDQGMRRLDDAVRHTVAARRDRGQGSDWQYGGSPPSVPLALQPPRSPSVTFRNYRERPSRYEPAQESSSYDITWASRRGRRSRSRSPHRRGRSPHNRSSWGEPQYDSCYSEYESVTSAQDAQSDDHSRYDSQGYNSRGNDGVDYATNPRTLCTDSAQVAYRDTRQDAVERKQESTRPTRRKGRSRKTQEVIVIEDDDDDDYHGDRIAVEREPFATRSEAPLDVLSDEKEVLQPTDVVMITPAVDVGVMAPSASLEGARAETNDRLQQEEDLQMGFLLYFCLGGAPDLNVQWATSFTQLKDDECVELSRVHRFQLRYVFLQIFPVYLTQCLLQAVVLNRQNVPERNNSEASRITCALDACSIRAKYCDIIKQKHLLWAEYLIEHLTKRAHGTDASTFDKLGLSVNPASMSSAANSDDVINEWSRRQERAMHAVARALHCGSFLPAIKCNVDTSASVYLFALMFDVLTVTSECPQFGSFRLNGFGSELMAHLWDHTLKKLPYMFFADWSWLDDQLTTKKMPVLAFCHVLASILLWNSAIDGHSLTNLNIYAAAVKHVLSRLCVKGEPVDKSAADRDSSLLQLAEWESSRIELVDLDSKFASMLGLDGFFEVTEAIQNNKLAAARVPRSN</sequence>
<dbReference type="Proteomes" id="UP001162060">
    <property type="component" value="Unassembled WGS sequence"/>
</dbReference>
<feature type="compositionally biased region" description="Polar residues" evidence="2">
    <location>
        <begin position="539"/>
        <end position="548"/>
    </location>
</feature>
<name>A0AAV1TME6_9STRA</name>
<protein>
    <submittedName>
        <fullName evidence="3">Uncharacterized protein</fullName>
    </submittedName>
</protein>
<dbReference type="AlphaFoldDB" id="A0AAV1TME6"/>
<feature type="compositionally biased region" description="Basic and acidic residues" evidence="2">
    <location>
        <begin position="553"/>
        <end position="568"/>
    </location>
</feature>
<evidence type="ECO:0000313" key="3">
    <source>
        <dbReference type="EMBL" id="CAK7921762.1"/>
    </source>
</evidence>
<evidence type="ECO:0000313" key="4">
    <source>
        <dbReference type="Proteomes" id="UP001162060"/>
    </source>
</evidence>
<evidence type="ECO:0000256" key="2">
    <source>
        <dbReference type="SAM" id="MobiDB-lite"/>
    </source>
</evidence>
<feature type="region of interest" description="Disordered" evidence="2">
    <location>
        <begin position="409"/>
        <end position="579"/>
    </location>
</feature>
<accession>A0AAV1TME6</accession>
<reference evidence="3" key="1">
    <citation type="submission" date="2024-01" db="EMBL/GenBank/DDBJ databases">
        <authorList>
            <person name="Webb A."/>
        </authorList>
    </citation>
    <scope>NUCLEOTIDE SEQUENCE</scope>
    <source>
        <strain evidence="3">Pm1</strain>
    </source>
</reference>
<proteinExistence type="predicted"/>
<comment type="caution">
    <text evidence="3">The sequence shown here is derived from an EMBL/GenBank/DDBJ whole genome shotgun (WGS) entry which is preliminary data.</text>
</comment>
<evidence type="ECO:0000256" key="1">
    <source>
        <dbReference type="SAM" id="Coils"/>
    </source>
</evidence>
<keyword evidence="1" id="KW-0175">Coiled coil</keyword>